<evidence type="ECO:0000256" key="8">
    <source>
        <dbReference type="ARBA" id="ARBA00022989"/>
    </source>
</evidence>
<dbReference type="PROSITE" id="PS50850">
    <property type="entry name" value="MFS"/>
    <property type="match status" value="1"/>
</dbReference>
<feature type="domain" description="Major facilitator superfamily (MFS) profile" evidence="18">
    <location>
        <begin position="54"/>
        <end position="499"/>
    </location>
</feature>
<dbReference type="PROSITE" id="PS00217">
    <property type="entry name" value="SUGAR_TRANSPORT_2"/>
    <property type="match status" value="1"/>
</dbReference>
<proteinExistence type="inferred from homology"/>
<evidence type="ECO:0000256" key="5">
    <source>
        <dbReference type="ARBA" id="ARBA00007004"/>
    </source>
</evidence>
<evidence type="ECO:0000313" key="19">
    <source>
        <dbReference type="Ensembl" id="ENSEBUP00000020283.1"/>
    </source>
</evidence>
<dbReference type="InterPro" id="IPR005828">
    <property type="entry name" value="MFS_sugar_transport-like"/>
</dbReference>
<dbReference type="GO" id="GO:0033300">
    <property type="term" value="F:dehydroascorbic acid transmembrane transporter activity"/>
    <property type="evidence" value="ECO:0007669"/>
    <property type="project" value="UniProtKB-ARBA"/>
</dbReference>
<evidence type="ECO:0000256" key="15">
    <source>
        <dbReference type="ARBA" id="ARBA00080242"/>
    </source>
</evidence>
<name>A0A8C4QT98_EPTBU</name>
<keyword evidence="20" id="KW-1185">Reference proteome</keyword>
<evidence type="ECO:0000256" key="12">
    <source>
        <dbReference type="ARBA" id="ARBA00059062"/>
    </source>
</evidence>
<dbReference type="PANTHER" id="PTHR48021">
    <property type="match status" value="1"/>
</dbReference>
<dbReference type="SUPFAM" id="SSF103473">
    <property type="entry name" value="MFS general substrate transporter"/>
    <property type="match status" value="1"/>
</dbReference>
<feature type="transmembrane region" description="Helical" evidence="17">
    <location>
        <begin position="210"/>
        <end position="231"/>
    </location>
</feature>
<evidence type="ECO:0000256" key="1">
    <source>
        <dbReference type="ARBA" id="ARBA00000590"/>
    </source>
</evidence>
<dbReference type="Proteomes" id="UP000694388">
    <property type="component" value="Unplaced"/>
</dbReference>
<accession>A0A8C4QT98</accession>
<dbReference type="PRINTS" id="PR00171">
    <property type="entry name" value="SUGRTRNSPORT"/>
</dbReference>
<evidence type="ECO:0000256" key="17">
    <source>
        <dbReference type="SAM" id="Phobius"/>
    </source>
</evidence>
<dbReference type="AlphaFoldDB" id="A0A8C4QT98"/>
<dbReference type="GO" id="GO:0005886">
    <property type="term" value="C:plasma membrane"/>
    <property type="evidence" value="ECO:0007669"/>
    <property type="project" value="UniProtKB-SubCell"/>
</dbReference>
<organism evidence="19 20">
    <name type="scientific">Eptatretus burgeri</name>
    <name type="common">Inshore hagfish</name>
    <dbReference type="NCBI Taxonomy" id="7764"/>
    <lineage>
        <taxon>Eukaryota</taxon>
        <taxon>Metazoa</taxon>
        <taxon>Chordata</taxon>
        <taxon>Craniata</taxon>
        <taxon>Vertebrata</taxon>
        <taxon>Cyclostomata</taxon>
        <taxon>Myxini</taxon>
        <taxon>Myxiniformes</taxon>
        <taxon>Myxinidae</taxon>
        <taxon>Eptatretinae</taxon>
        <taxon>Eptatretus</taxon>
    </lineage>
</organism>
<dbReference type="InterPro" id="IPR044775">
    <property type="entry name" value="MFS_ERD6/Tret1-like"/>
</dbReference>
<feature type="transmembrane region" description="Helical" evidence="17">
    <location>
        <begin position="295"/>
        <end position="316"/>
    </location>
</feature>
<dbReference type="Ensembl" id="ENSEBUT00000020845.1">
    <property type="protein sequence ID" value="ENSEBUP00000020269.1"/>
    <property type="gene ID" value="ENSEBUG00000012577.1"/>
</dbReference>
<evidence type="ECO:0000256" key="6">
    <source>
        <dbReference type="ARBA" id="ARBA00022475"/>
    </source>
</evidence>
<dbReference type="InterPro" id="IPR003663">
    <property type="entry name" value="Sugar/inositol_transpt"/>
</dbReference>
<dbReference type="GO" id="GO:0051119">
    <property type="term" value="F:sugar transmembrane transporter activity"/>
    <property type="evidence" value="ECO:0007669"/>
    <property type="project" value="InterPro"/>
</dbReference>
<feature type="transmembrane region" description="Helical" evidence="17">
    <location>
        <begin position="157"/>
        <end position="174"/>
    </location>
</feature>
<dbReference type="NCBIfam" id="TIGR00879">
    <property type="entry name" value="SP"/>
    <property type="match status" value="1"/>
</dbReference>
<evidence type="ECO:0000256" key="11">
    <source>
        <dbReference type="ARBA" id="ARBA00052140"/>
    </source>
</evidence>
<keyword evidence="10" id="KW-0325">Glycoprotein</keyword>
<dbReference type="InterPro" id="IPR036259">
    <property type="entry name" value="MFS_trans_sf"/>
</dbReference>
<evidence type="ECO:0000256" key="3">
    <source>
        <dbReference type="ARBA" id="ARBA00001787"/>
    </source>
</evidence>
<dbReference type="InterPro" id="IPR050549">
    <property type="entry name" value="MFS_Trehalose_Transporter"/>
</dbReference>
<keyword evidence="16" id="KW-0813">Transport</keyword>
<dbReference type="InterPro" id="IPR020846">
    <property type="entry name" value="MFS_dom"/>
</dbReference>
<comment type="catalytic activity">
    <reaction evidence="3">
        <text>L-dehydroascorbate(out) = L-dehydroascorbate(in)</text>
        <dbReference type="Rhea" id="RHEA:60380"/>
        <dbReference type="ChEBI" id="CHEBI:58539"/>
    </reaction>
</comment>
<dbReference type="PANTHER" id="PTHR48021:SF1">
    <property type="entry name" value="GH07001P-RELATED"/>
    <property type="match status" value="1"/>
</dbReference>
<evidence type="ECO:0000256" key="4">
    <source>
        <dbReference type="ARBA" id="ARBA00004651"/>
    </source>
</evidence>
<evidence type="ECO:0000256" key="16">
    <source>
        <dbReference type="RuleBase" id="RU003346"/>
    </source>
</evidence>
<keyword evidence="8 17" id="KW-1133">Transmembrane helix</keyword>
<dbReference type="CDD" id="cd17358">
    <property type="entry name" value="MFS_GLUT6_8_Class3_like"/>
    <property type="match status" value="1"/>
</dbReference>
<feature type="transmembrane region" description="Helical" evidence="17">
    <location>
        <begin position="55"/>
        <end position="78"/>
    </location>
</feature>
<evidence type="ECO:0000259" key="18">
    <source>
        <dbReference type="PROSITE" id="PS50850"/>
    </source>
</evidence>
<evidence type="ECO:0000256" key="14">
    <source>
        <dbReference type="ARBA" id="ARBA00077395"/>
    </source>
</evidence>
<evidence type="ECO:0000256" key="2">
    <source>
        <dbReference type="ARBA" id="ARBA00000618"/>
    </source>
</evidence>
<keyword evidence="9 17" id="KW-0472">Membrane</keyword>
<dbReference type="FunFam" id="1.20.1250.20:FF:000055">
    <property type="entry name" value="Facilitated trehalose transporter Tret1-2 homolog"/>
    <property type="match status" value="1"/>
</dbReference>
<comment type="subcellular location">
    <subcellularLocation>
        <location evidence="4">Cell membrane</location>
        <topology evidence="4">Multi-pass membrane protein</topology>
    </subcellularLocation>
</comment>
<dbReference type="Pfam" id="PF00083">
    <property type="entry name" value="Sugar_tr"/>
    <property type="match status" value="1"/>
</dbReference>
<comment type="catalytic activity">
    <reaction evidence="2">
        <text>D-glucose(out) = D-glucose(in)</text>
        <dbReference type="Rhea" id="RHEA:60376"/>
        <dbReference type="ChEBI" id="CHEBI:4167"/>
    </reaction>
</comment>
<protein>
    <recommendedName>
        <fullName evidence="13">Solute carrier family 2, facilitated glucose transporter member 8</fullName>
    </recommendedName>
    <alternativeName>
        <fullName evidence="14">Glucose transporter type 8</fullName>
    </alternativeName>
    <alternativeName>
        <fullName evidence="15">Glucose transporter type X1</fullName>
    </alternativeName>
</protein>
<dbReference type="OMA" id="YWIDYGT"/>
<feature type="transmembrane region" description="Helical" evidence="17">
    <location>
        <begin position="181"/>
        <end position="204"/>
    </location>
</feature>
<dbReference type="GeneTree" id="ENSGT00940000158795"/>
<feature type="transmembrane region" description="Helical" evidence="17">
    <location>
        <begin position="440"/>
        <end position="460"/>
    </location>
</feature>
<feature type="transmembrane region" description="Helical" evidence="17">
    <location>
        <begin position="475"/>
        <end position="495"/>
    </location>
</feature>
<evidence type="ECO:0000256" key="10">
    <source>
        <dbReference type="ARBA" id="ARBA00023180"/>
    </source>
</evidence>
<keyword evidence="7 17" id="KW-0812">Transmembrane</keyword>
<keyword evidence="6" id="KW-1003">Cell membrane</keyword>
<comment type="function">
    <text evidence="12">Insulin-regulated facilitative hexose transporter that mediates the transport of glucose and fructose. Facilitates hepatic influx of dietary trehalose, which in turn inhibits glucose and fructose influx triggering a starvation signal and hepatic autophagy through activation of AMPK and ULK1. Also able to mediate the transport of dehydroascorbate.</text>
</comment>
<comment type="catalytic activity">
    <reaction evidence="1">
        <text>D-fructose(out) = D-fructose(in)</text>
        <dbReference type="Rhea" id="RHEA:60372"/>
        <dbReference type="ChEBI" id="CHEBI:37721"/>
    </reaction>
</comment>
<feature type="transmembrane region" description="Helical" evidence="17">
    <location>
        <begin position="356"/>
        <end position="376"/>
    </location>
</feature>
<evidence type="ECO:0000256" key="9">
    <source>
        <dbReference type="ARBA" id="ARBA00023136"/>
    </source>
</evidence>
<feature type="transmembrane region" description="Helical" evidence="17">
    <location>
        <begin position="328"/>
        <end position="349"/>
    </location>
</feature>
<dbReference type="Gene3D" id="1.20.1250.20">
    <property type="entry name" value="MFS general substrate transporter like domains"/>
    <property type="match status" value="1"/>
</dbReference>
<reference evidence="19" key="1">
    <citation type="submission" date="2025-05" db="UniProtKB">
        <authorList>
            <consortium name="Ensembl"/>
        </authorList>
    </citation>
    <scope>IDENTIFICATION</scope>
</reference>
<feature type="transmembrane region" description="Helical" evidence="17">
    <location>
        <begin position="129"/>
        <end position="151"/>
    </location>
</feature>
<evidence type="ECO:0000256" key="13">
    <source>
        <dbReference type="ARBA" id="ARBA00067382"/>
    </source>
</evidence>
<evidence type="ECO:0000313" key="20">
    <source>
        <dbReference type="Proteomes" id="UP000694388"/>
    </source>
</evidence>
<comment type="similarity">
    <text evidence="5">Belongs to the major facilitator superfamily. Sugar transporter (TC 2.A.1.1) family. Glucose transporter subfamily.</text>
</comment>
<feature type="transmembrane region" description="Helical" evidence="17">
    <location>
        <begin position="98"/>
        <end position="122"/>
    </location>
</feature>
<sequence length="516" mass="54810">MIPGLVHGPVKVFRMIYPHEPDVREGSDGEEELLLCRKTNDDLETYYKTVNSCGLYWATLASVLGSFSFGLVLGYSSPVLPQLQAESNSAIHLDSTQASWFGSLVTVGAMAGALFGGILLGLFGRKTCLLTCVPLFVLGQLVVCGATAPAMLYTGRLVLGIATGCSSVTVPVYLSEVAHPAVRGILGSCMQLMVVTGIFSAFLLGGWLNWRWLAIASAVPPTLQFMMLLFAAPESPRWLLAAGREMEALRALQYLRGMNASVELEVRALQRALTGERSMSVMEVMRGGLMRPLSLGVIVMVLQQATGVNAILFYAQNIFEKAKVTPPTLGPLLVAAVQVLATGLAVSLADRAGRKTLLVLSGLTMAISLVIFGGYFHLQPAGHPANATSGLAAPPGTASDLGHGSFTWLALCCMMTYIVGFSLGWGPLPWVIMVELAPNAARGVVGAVGTLSNWLMAFLITKEFADLMHALGEDGVFWLFAGACVAGLIFAAVVLPETKGQSLEQIQARMGSKKPQ</sequence>
<feature type="transmembrane region" description="Helical" evidence="17">
    <location>
        <begin position="406"/>
        <end position="428"/>
    </location>
</feature>
<comment type="catalytic activity">
    <reaction evidence="11">
        <text>alpha,alpha-trehalose(in) = alpha,alpha-trehalose(out)</text>
        <dbReference type="Rhea" id="RHEA:17629"/>
        <dbReference type="ChEBI" id="CHEBI:16551"/>
    </reaction>
</comment>
<evidence type="ECO:0000256" key="7">
    <source>
        <dbReference type="ARBA" id="ARBA00022692"/>
    </source>
</evidence>
<dbReference type="InterPro" id="IPR005829">
    <property type="entry name" value="Sugar_transporter_CS"/>
</dbReference>
<dbReference type="Ensembl" id="ENSEBUT00000020859.1">
    <property type="protein sequence ID" value="ENSEBUP00000020283.1"/>
    <property type="gene ID" value="ENSEBUG00000012577.1"/>
</dbReference>